<evidence type="ECO:0000256" key="1">
    <source>
        <dbReference type="SAM" id="Phobius"/>
    </source>
</evidence>
<evidence type="ECO:0000313" key="3">
    <source>
        <dbReference type="EMBL" id="MTG90201.1"/>
    </source>
</evidence>
<dbReference type="InterPro" id="IPR009597">
    <property type="entry name" value="DUF1206"/>
</dbReference>
<feature type="domain" description="DUF1206" evidence="2">
    <location>
        <begin position="193"/>
        <end position="261"/>
    </location>
</feature>
<organism evidence="3 4">
    <name type="scientific">Cellulosimicrobium composti</name>
    <dbReference type="NCBI Taxonomy" id="2672572"/>
    <lineage>
        <taxon>Bacteria</taxon>
        <taxon>Bacillati</taxon>
        <taxon>Actinomycetota</taxon>
        <taxon>Actinomycetes</taxon>
        <taxon>Micrococcales</taxon>
        <taxon>Promicromonosporaceae</taxon>
        <taxon>Cellulosimicrobium</taxon>
    </lineage>
</organism>
<proteinExistence type="predicted"/>
<feature type="transmembrane region" description="Helical" evidence="1">
    <location>
        <begin position="70"/>
        <end position="95"/>
    </location>
</feature>
<sequence>MGSTGKAAAQGARSSRTLELLARGGYAVSGLLHVVVGILAVQVATGSASSEQADQTGALTAIAQTPGGTALLWFAVVAFAALGLWQLTVASSGGAETSDRLKAAGKAVLYLALGVLAVQVVTGAAGGSGQESSFTATLMEKPGGTLLVGAVGLGIVAGGVYHVVKGWRKKFLEDLQGGTSGHVGRAVVTLGRVGYIAKGVALGVLGALFVVAAVQHDPEQAGGLDAAFATLAAQPFGAVLVVAVGLGFAAYGVYSFARARYARM</sequence>
<evidence type="ECO:0000313" key="4">
    <source>
        <dbReference type="Proteomes" id="UP000440668"/>
    </source>
</evidence>
<keyword evidence="1" id="KW-0812">Transmembrane</keyword>
<evidence type="ECO:0000259" key="2">
    <source>
        <dbReference type="Pfam" id="PF06724"/>
    </source>
</evidence>
<gene>
    <name evidence="3" type="ORF">GJV82_14820</name>
</gene>
<accession>A0A6N7ZL28</accession>
<keyword evidence="1" id="KW-1133">Transmembrane helix</keyword>
<feature type="transmembrane region" description="Helical" evidence="1">
    <location>
        <begin position="146"/>
        <end position="164"/>
    </location>
</feature>
<feature type="domain" description="DUF1206" evidence="2">
    <location>
        <begin position="102"/>
        <end position="168"/>
    </location>
</feature>
<feature type="transmembrane region" description="Helical" evidence="1">
    <location>
        <begin position="236"/>
        <end position="257"/>
    </location>
</feature>
<feature type="domain" description="DUF1206" evidence="2">
    <location>
        <begin position="25"/>
        <end position="90"/>
    </location>
</feature>
<dbReference type="Pfam" id="PF06724">
    <property type="entry name" value="DUF1206"/>
    <property type="match status" value="3"/>
</dbReference>
<comment type="caution">
    <text evidence="3">The sequence shown here is derived from an EMBL/GenBank/DDBJ whole genome shotgun (WGS) entry which is preliminary data.</text>
</comment>
<feature type="transmembrane region" description="Helical" evidence="1">
    <location>
        <begin position="20"/>
        <end position="41"/>
    </location>
</feature>
<name>A0A6N7ZL28_9MICO</name>
<dbReference type="Proteomes" id="UP000440668">
    <property type="component" value="Unassembled WGS sequence"/>
</dbReference>
<keyword evidence="1" id="KW-0472">Membrane</keyword>
<dbReference type="AlphaFoldDB" id="A0A6N7ZL28"/>
<reference evidence="3 4" key="1">
    <citation type="submission" date="2019-11" db="EMBL/GenBank/DDBJ databases">
        <title>Cellulosimicrobium composti sp. nov. isolated from a compost.</title>
        <authorList>
            <person name="Yang Y."/>
        </authorList>
    </citation>
    <scope>NUCLEOTIDE SEQUENCE [LARGE SCALE GENOMIC DNA]</scope>
    <source>
        <strain evidence="3 4">BIT-GX5</strain>
    </source>
</reference>
<protein>
    <submittedName>
        <fullName evidence="3">DUF1206 domain-containing protein</fullName>
    </submittedName>
</protein>
<feature type="transmembrane region" description="Helical" evidence="1">
    <location>
        <begin position="195"/>
        <end position="216"/>
    </location>
</feature>
<feature type="transmembrane region" description="Helical" evidence="1">
    <location>
        <begin position="107"/>
        <end position="126"/>
    </location>
</feature>
<dbReference type="EMBL" id="WMKA01000040">
    <property type="protein sequence ID" value="MTG90201.1"/>
    <property type="molecule type" value="Genomic_DNA"/>
</dbReference>